<sequence length="101" mass="11617">MQHKMNGLRHGADKSPTLSNVNQTECKAGWPDSPTLRLKELIKLLRVSRSKAYELMKSDPDFPKGIPLYDSELSPKFYWTHEAMAWAEGRAVKFRRAKEAK</sequence>
<proteinExistence type="predicted"/>
<dbReference type="PATRIC" id="fig|266128.3.peg.1537"/>
<keyword evidence="3" id="KW-1185">Reference proteome</keyword>
<organism evidence="2 3">
    <name type="scientific">Stenotrophomonas koreensis</name>
    <dbReference type="NCBI Taxonomy" id="266128"/>
    <lineage>
        <taxon>Bacteria</taxon>
        <taxon>Pseudomonadati</taxon>
        <taxon>Pseudomonadota</taxon>
        <taxon>Gammaproteobacteria</taxon>
        <taxon>Lysobacterales</taxon>
        <taxon>Lysobacteraceae</taxon>
        <taxon>Stenotrophomonas</taxon>
    </lineage>
</organism>
<dbReference type="RefSeq" id="WP_057636511.1">
    <property type="nucleotide sequence ID" value="NZ_LDJH01000026.1"/>
</dbReference>
<feature type="compositionally biased region" description="Polar residues" evidence="1">
    <location>
        <begin position="16"/>
        <end position="25"/>
    </location>
</feature>
<dbReference type="AlphaFoldDB" id="A0A0R0BD25"/>
<dbReference type="EMBL" id="LDJH01000026">
    <property type="protein sequence ID" value="KRG55311.1"/>
    <property type="molecule type" value="Genomic_DNA"/>
</dbReference>
<feature type="region of interest" description="Disordered" evidence="1">
    <location>
        <begin position="1"/>
        <end position="26"/>
    </location>
</feature>
<protein>
    <recommendedName>
        <fullName evidence="4">AlpA family phage regulatory protein</fullName>
    </recommendedName>
</protein>
<accession>A0A0R0BD25</accession>
<dbReference type="STRING" id="266128.ABB25_12405"/>
<evidence type="ECO:0000256" key="1">
    <source>
        <dbReference type="SAM" id="MobiDB-lite"/>
    </source>
</evidence>
<comment type="caution">
    <text evidence="2">The sequence shown here is derived from an EMBL/GenBank/DDBJ whole genome shotgun (WGS) entry which is preliminary data.</text>
</comment>
<evidence type="ECO:0008006" key="4">
    <source>
        <dbReference type="Google" id="ProtNLM"/>
    </source>
</evidence>
<name>A0A0R0BD25_9GAMM</name>
<reference evidence="2 3" key="1">
    <citation type="submission" date="2015-05" db="EMBL/GenBank/DDBJ databases">
        <title>Genome sequencing and analysis of members of genus Stenotrophomonas.</title>
        <authorList>
            <person name="Patil P.P."/>
            <person name="Midha S."/>
            <person name="Patil P.B."/>
        </authorList>
    </citation>
    <scope>NUCLEOTIDE SEQUENCE [LARGE SCALE GENOMIC DNA]</scope>
    <source>
        <strain evidence="2 3">DSM 17805</strain>
    </source>
</reference>
<dbReference type="InterPro" id="IPR010260">
    <property type="entry name" value="AlpA"/>
</dbReference>
<gene>
    <name evidence="2" type="ORF">ABB25_12405</name>
</gene>
<evidence type="ECO:0000313" key="3">
    <source>
        <dbReference type="Proteomes" id="UP000051254"/>
    </source>
</evidence>
<dbReference type="OrthoDB" id="8455288at2"/>
<evidence type="ECO:0000313" key="2">
    <source>
        <dbReference type="EMBL" id="KRG55311.1"/>
    </source>
</evidence>
<dbReference type="Proteomes" id="UP000051254">
    <property type="component" value="Unassembled WGS sequence"/>
</dbReference>
<dbReference type="Pfam" id="PF05930">
    <property type="entry name" value="Phage_AlpA"/>
    <property type="match status" value="1"/>
</dbReference>